<accession>A0A8T2VDG3</accession>
<protein>
    <submittedName>
        <fullName evidence="2">Uncharacterized protein</fullName>
    </submittedName>
</protein>
<gene>
    <name evidence="2" type="ORF">KP509_01G059400</name>
</gene>
<organism evidence="2 3">
    <name type="scientific">Ceratopteris richardii</name>
    <name type="common">Triangle waterfern</name>
    <dbReference type="NCBI Taxonomy" id="49495"/>
    <lineage>
        <taxon>Eukaryota</taxon>
        <taxon>Viridiplantae</taxon>
        <taxon>Streptophyta</taxon>
        <taxon>Embryophyta</taxon>
        <taxon>Tracheophyta</taxon>
        <taxon>Polypodiopsida</taxon>
        <taxon>Polypodiidae</taxon>
        <taxon>Polypodiales</taxon>
        <taxon>Pteridineae</taxon>
        <taxon>Pteridaceae</taxon>
        <taxon>Parkerioideae</taxon>
        <taxon>Ceratopteris</taxon>
    </lineage>
</organism>
<evidence type="ECO:0000313" key="2">
    <source>
        <dbReference type="EMBL" id="KAH7446501.1"/>
    </source>
</evidence>
<dbReference type="AlphaFoldDB" id="A0A8T2VDG3"/>
<dbReference type="Proteomes" id="UP000825935">
    <property type="component" value="Chromosome 1"/>
</dbReference>
<keyword evidence="3" id="KW-1185">Reference proteome</keyword>
<name>A0A8T2VDG3_CERRI</name>
<sequence>MEKHNRLWDSYHTSAGKLPTPASHFCFCSSKRSNFHPQLLPLLLLHTKNHALLYVICPSTSTKFVPPLLQRLLLCRRHPPRRLAYVISGGSKGNGIRTPDDPRAMASGGPKGDGMPLNILESESADLDHEAAPHESRLPRGQDHCVKLLPPSKVVLRIFACVHTDRPSSLVNS</sequence>
<reference evidence="2" key="1">
    <citation type="submission" date="2021-08" db="EMBL/GenBank/DDBJ databases">
        <title>WGS assembly of Ceratopteris richardii.</title>
        <authorList>
            <person name="Marchant D.B."/>
            <person name="Chen G."/>
            <person name="Jenkins J."/>
            <person name="Shu S."/>
            <person name="Leebens-Mack J."/>
            <person name="Grimwood J."/>
            <person name="Schmutz J."/>
            <person name="Soltis P."/>
            <person name="Soltis D."/>
            <person name="Chen Z.-H."/>
        </authorList>
    </citation>
    <scope>NUCLEOTIDE SEQUENCE</scope>
    <source>
        <strain evidence="2">Whitten #5841</strain>
        <tissue evidence="2">Leaf</tissue>
    </source>
</reference>
<dbReference type="EMBL" id="CM035406">
    <property type="protein sequence ID" value="KAH7446501.1"/>
    <property type="molecule type" value="Genomic_DNA"/>
</dbReference>
<evidence type="ECO:0000313" key="3">
    <source>
        <dbReference type="Proteomes" id="UP000825935"/>
    </source>
</evidence>
<evidence type="ECO:0000256" key="1">
    <source>
        <dbReference type="SAM" id="MobiDB-lite"/>
    </source>
</evidence>
<proteinExistence type="predicted"/>
<comment type="caution">
    <text evidence="2">The sequence shown here is derived from an EMBL/GenBank/DDBJ whole genome shotgun (WGS) entry which is preliminary data.</text>
</comment>
<feature type="region of interest" description="Disordered" evidence="1">
    <location>
        <begin position="94"/>
        <end position="114"/>
    </location>
</feature>